<sequence>MCNFDKVRRKVEKAKGFARGLIEPSVIIGAIQSISSTFSSISYSEATSYGIKLQMSFFEFEVNSHSTLSDYAEGKKGEFWSKISLLLEQDTGKRLKDPASTMKLLVAGWRIKRDTESLESGTTQPDTELTQALNAWIGRLDTVEQEKSANNKSTADMVRETVEAERYRENLLKPQGQKKKRGESEKQDEKDMEIGLMNQKRKNRFKRSVGEEKREKEIDAIHKNTALLVSAVQDMGTQMAGTIRYLGSNSTSESMNDTNVIKLEDRLSSLEKQ</sequence>
<feature type="region of interest" description="Disordered" evidence="1">
    <location>
        <begin position="170"/>
        <end position="191"/>
    </location>
</feature>
<feature type="compositionally biased region" description="Basic and acidic residues" evidence="1">
    <location>
        <begin position="182"/>
        <end position="191"/>
    </location>
</feature>
<dbReference type="EMBL" id="NESQ01000290">
    <property type="protein sequence ID" value="PUU74583.1"/>
    <property type="molecule type" value="Genomic_DNA"/>
</dbReference>
<dbReference type="OrthoDB" id="5477647at2759"/>
<comment type="caution">
    <text evidence="2">The sequence shown here is derived from an EMBL/GenBank/DDBJ whole genome shotgun (WGS) entry which is preliminary data.</text>
</comment>
<keyword evidence="3" id="KW-1185">Reference proteome</keyword>
<evidence type="ECO:0000313" key="2">
    <source>
        <dbReference type="EMBL" id="PUU74583.1"/>
    </source>
</evidence>
<protein>
    <submittedName>
        <fullName evidence="2">Uncharacterized protein</fullName>
    </submittedName>
</protein>
<reference evidence="2 3" key="1">
    <citation type="submission" date="2017-04" db="EMBL/GenBank/DDBJ databases">
        <title>Draft genome sequence of Tuber borchii Vittad., a whitish edible truffle.</title>
        <authorList>
            <consortium name="DOE Joint Genome Institute"/>
            <person name="Murat C."/>
            <person name="Kuo A."/>
            <person name="Barry K.W."/>
            <person name="Clum A."/>
            <person name="Dockter R.B."/>
            <person name="Fauchery L."/>
            <person name="Iotti M."/>
            <person name="Kohler A."/>
            <person name="Labutti K."/>
            <person name="Lindquist E.A."/>
            <person name="Lipzen A."/>
            <person name="Ohm R.A."/>
            <person name="Wang M."/>
            <person name="Grigoriev I.V."/>
            <person name="Zambonelli A."/>
            <person name="Martin F.M."/>
        </authorList>
    </citation>
    <scope>NUCLEOTIDE SEQUENCE [LARGE SCALE GENOMIC DNA]</scope>
    <source>
        <strain evidence="2 3">Tbo3840</strain>
    </source>
</reference>
<evidence type="ECO:0000313" key="3">
    <source>
        <dbReference type="Proteomes" id="UP000244722"/>
    </source>
</evidence>
<name>A0A2T6ZGG2_TUBBO</name>
<accession>A0A2T6ZGG2</accession>
<gene>
    <name evidence="2" type="ORF">B9Z19DRAFT_1110564</name>
</gene>
<dbReference type="STRING" id="42251.A0A2T6ZGG2"/>
<proteinExistence type="predicted"/>
<dbReference type="AlphaFoldDB" id="A0A2T6ZGG2"/>
<evidence type="ECO:0000256" key="1">
    <source>
        <dbReference type="SAM" id="MobiDB-lite"/>
    </source>
</evidence>
<organism evidence="2 3">
    <name type="scientific">Tuber borchii</name>
    <name type="common">White truffle</name>
    <dbReference type="NCBI Taxonomy" id="42251"/>
    <lineage>
        <taxon>Eukaryota</taxon>
        <taxon>Fungi</taxon>
        <taxon>Dikarya</taxon>
        <taxon>Ascomycota</taxon>
        <taxon>Pezizomycotina</taxon>
        <taxon>Pezizomycetes</taxon>
        <taxon>Pezizales</taxon>
        <taxon>Tuberaceae</taxon>
        <taxon>Tuber</taxon>
    </lineage>
</organism>
<dbReference type="Proteomes" id="UP000244722">
    <property type="component" value="Unassembled WGS sequence"/>
</dbReference>